<accession>A0A846QMN6</accession>
<organism evidence="2 3">
    <name type="scientific">Saonia flava</name>
    <dbReference type="NCBI Taxonomy" id="523696"/>
    <lineage>
        <taxon>Bacteria</taxon>
        <taxon>Pseudomonadati</taxon>
        <taxon>Bacteroidota</taxon>
        <taxon>Flavobacteriia</taxon>
        <taxon>Flavobacteriales</taxon>
        <taxon>Flavobacteriaceae</taxon>
        <taxon>Saonia</taxon>
    </lineage>
</organism>
<keyword evidence="1" id="KW-0472">Membrane</keyword>
<comment type="caution">
    <text evidence="2">The sequence shown here is derived from an EMBL/GenBank/DDBJ whole genome shotgun (WGS) entry which is preliminary data.</text>
</comment>
<proteinExistence type="predicted"/>
<name>A0A846QMN6_9FLAO</name>
<dbReference type="AlphaFoldDB" id="A0A846QMN6"/>
<dbReference type="Proteomes" id="UP000590442">
    <property type="component" value="Unassembled WGS sequence"/>
</dbReference>
<sequence length="583" mass="66722">MIREIAFLNKHLLWPTLIGSLVLLTVFLWKEWPQSGKSRFIFKAFVSSLAIGSLAAIALKPTFLKEVEKGLGVLITEGYDNNQLDSIKNTYKKVKIIKYEKNKPLKQRLDSLSSLFVLGHGLQTYDLWQLDSTPVTYLGGSLPKGISRLNYSKENTIGSKVILNGLYNEPQVGNRLVLGGPGGASLDSIKLENESSYGFSLEADLPVKGKFIYALQERDSLGKLLSNEPLPIKVIGRDTLKILIVNNFPTFETKYLKNYLAEMGHQVLVRSQITKNRYKFEYFNRNKTPIYTFSEKNLSDFDLLIIDVGSYRNMSLKSISVVENSIREEGLGLFIQPNLNYFRLPGKTSHFSFERENMVEVSIQESNRAVSKYPYRFKEDLGVLPSYKYGNQLLAAYKKMGKGRIGTTVLESTYELVLNGNSKTYQQFWKEIIEATSKKSIPIAEWNPASKFAYKDQPFEFKVRTEIENPEIKSNDGYGIPLMQDVEVASIWGGTTYPRNLGWNKLILQNDTTQVYEYFVMDSTKWRSLTKNRTIHDNVRHFNKPVIESLNMEVPQEINPLWFYLVFLFSAGYLWLEPKLLGS</sequence>
<keyword evidence="3" id="KW-1185">Reference proteome</keyword>
<dbReference type="EMBL" id="JAATJJ010000001">
    <property type="protein sequence ID" value="NJB70266.1"/>
    <property type="molecule type" value="Genomic_DNA"/>
</dbReference>
<gene>
    <name evidence="2" type="ORF">GGR42_000728</name>
</gene>
<evidence type="ECO:0000313" key="2">
    <source>
        <dbReference type="EMBL" id="NJB70266.1"/>
    </source>
</evidence>
<reference evidence="2 3" key="1">
    <citation type="submission" date="2020-03" db="EMBL/GenBank/DDBJ databases">
        <title>Genomic Encyclopedia of Type Strains, Phase IV (KMG-IV): sequencing the most valuable type-strain genomes for metagenomic binning, comparative biology and taxonomic classification.</title>
        <authorList>
            <person name="Goeker M."/>
        </authorList>
    </citation>
    <scope>NUCLEOTIDE SEQUENCE [LARGE SCALE GENOMIC DNA]</scope>
    <source>
        <strain evidence="2 3">DSM 29762</strain>
    </source>
</reference>
<feature type="transmembrane region" description="Helical" evidence="1">
    <location>
        <begin position="12"/>
        <end position="29"/>
    </location>
</feature>
<dbReference type="InterPro" id="IPR029062">
    <property type="entry name" value="Class_I_gatase-like"/>
</dbReference>
<evidence type="ECO:0000256" key="1">
    <source>
        <dbReference type="SAM" id="Phobius"/>
    </source>
</evidence>
<keyword evidence="1" id="KW-1133">Transmembrane helix</keyword>
<evidence type="ECO:0000313" key="3">
    <source>
        <dbReference type="Proteomes" id="UP000590442"/>
    </source>
</evidence>
<keyword evidence="1" id="KW-0812">Transmembrane</keyword>
<protein>
    <submittedName>
        <fullName evidence="2">Uncharacterized protein</fullName>
    </submittedName>
</protein>
<dbReference type="SUPFAM" id="SSF52317">
    <property type="entry name" value="Class I glutamine amidotransferase-like"/>
    <property type="match status" value="1"/>
</dbReference>
<dbReference type="RefSeq" id="WP_167960925.1">
    <property type="nucleotide sequence ID" value="NZ_JAATJJ010000001.1"/>
</dbReference>